<name>A0A4Y2F962_ARAVE</name>
<proteinExistence type="predicted"/>
<evidence type="ECO:0000313" key="1">
    <source>
        <dbReference type="EMBL" id="GBM38023.1"/>
    </source>
</evidence>
<gene>
    <name evidence="1" type="ORF">AVEN_206851_1</name>
</gene>
<evidence type="ECO:0000313" key="2">
    <source>
        <dbReference type="Proteomes" id="UP000499080"/>
    </source>
</evidence>
<organism evidence="1 2">
    <name type="scientific">Araneus ventricosus</name>
    <name type="common">Orbweaver spider</name>
    <name type="synonym">Epeira ventricosa</name>
    <dbReference type="NCBI Taxonomy" id="182803"/>
    <lineage>
        <taxon>Eukaryota</taxon>
        <taxon>Metazoa</taxon>
        <taxon>Ecdysozoa</taxon>
        <taxon>Arthropoda</taxon>
        <taxon>Chelicerata</taxon>
        <taxon>Arachnida</taxon>
        <taxon>Araneae</taxon>
        <taxon>Araneomorphae</taxon>
        <taxon>Entelegynae</taxon>
        <taxon>Araneoidea</taxon>
        <taxon>Araneidae</taxon>
        <taxon>Araneus</taxon>
    </lineage>
</organism>
<dbReference type="Proteomes" id="UP000499080">
    <property type="component" value="Unassembled WGS sequence"/>
</dbReference>
<dbReference type="EMBL" id="BGPR01000856">
    <property type="protein sequence ID" value="GBM38023.1"/>
    <property type="molecule type" value="Genomic_DNA"/>
</dbReference>
<comment type="caution">
    <text evidence="1">The sequence shown here is derived from an EMBL/GenBank/DDBJ whole genome shotgun (WGS) entry which is preliminary data.</text>
</comment>
<protein>
    <submittedName>
        <fullName evidence="1">Uncharacterized protein</fullName>
    </submittedName>
</protein>
<accession>A0A4Y2F962</accession>
<sequence length="90" mass="10267">MLQNVECFVAHLRDKIFCYPNDKEAKFKIDGFAHHGIQQRRVETVSGHFQPLCIPWGSRDPYSHSRIQGTVATLNANPKKNDPFARSLAD</sequence>
<dbReference type="AlphaFoldDB" id="A0A4Y2F962"/>
<keyword evidence="2" id="KW-1185">Reference proteome</keyword>
<reference evidence="1 2" key="1">
    <citation type="journal article" date="2019" name="Sci. Rep.">
        <title>Orb-weaving spider Araneus ventricosus genome elucidates the spidroin gene catalogue.</title>
        <authorList>
            <person name="Kono N."/>
            <person name="Nakamura H."/>
            <person name="Ohtoshi R."/>
            <person name="Moran D.A.P."/>
            <person name="Shinohara A."/>
            <person name="Yoshida Y."/>
            <person name="Fujiwara M."/>
            <person name="Mori M."/>
            <person name="Tomita M."/>
            <person name="Arakawa K."/>
        </authorList>
    </citation>
    <scope>NUCLEOTIDE SEQUENCE [LARGE SCALE GENOMIC DNA]</scope>
</reference>